<dbReference type="OrthoDB" id="2019666at2759"/>
<sequence length="237" mass="26553">MSLSIQTFSQKDMTDQMLEDAAILFREHYGVWGNGTGLEGKRVRINPKRLREQYLPENADCCYTRAHLDGRLVGQAITCRWDWDGKRVCWVTQLVVHMQYRHQGIATALLRLSRVESDDTYGILSSHPFACMAAATSFGESIVNPPLDFTRQHAQEILKASPIDYVATAVVKGSLFSNDDSERLVSGADTQFFVDHGEPDAALNTALSQRRWPLGNLPEGHAYLLVFPAKTTQNVPQ</sequence>
<evidence type="ECO:0000313" key="3">
    <source>
        <dbReference type="Proteomes" id="UP000736672"/>
    </source>
</evidence>
<accession>A0A9P9GUC5</accession>
<dbReference type="GO" id="GO:0016747">
    <property type="term" value="F:acyltransferase activity, transferring groups other than amino-acyl groups"/>
    <property type="evidence" value="ECO:0007669"/>
    <property type="project" value="InterPro"/>
</dbReference>
<dbReference type="CDD" id="cd04301">
    <property type="entry name" value="NAT_SF"/>
    <property type="match status" value="1"/>
</dbReference>
<dbReference type="EMBL" id="JAGTJS010000017">
    <property type="protein sequence ID" value="KAH7244937.1"/>
    <property type="molecule type" value="Genomic_DNA"/>
</dbReference>
<protein>
    <recommendedName>
        <fullName evidence="1">N-acetyltransferase domain-containing protein</fullName>
    </recommendedName>
</protein>
<evidence type="ECO:0000259" key="1">
    <source>
        <dbReference type="Pfam" id="PF00583"/>
    </source>
</evidence>
<keyword evidence="3" id="KW-1185">Reference proteome</keyword>
<dbReference type="Gene3D" id="3.40.630.30">
    <property type="match status" value="1"/>
</dbReference>
<evidence type="ECO:0000313" key="2">
    <source>
        <dbReference type="EMBL" id="KAH7244937.1"/>
    </source>
</evidence>
<organism evidence="2 3">
    <name type="scientific">Fusarium solani</name>
    <name type="common">Filamentous fungus</name>
    <dbReference type="NCBI Taxonomy" id="169388"/>
    <lineage>
        <taxon>Eukaryota</taxon>
        <taxon>Fungi</taxon>
        <taxon>Dikarya</taxon>
        <taxon>Ascomycota</taxon>
        <taxon>Pezizomycotina</taxon>
        <taxon>Sordariomycetes</taxon>
        <taxon>Hypocreomycetidae</taxon>
        <taxon>Hypocreales</taxon>
        <taxon>Nectriaceae</taxon>
        <taxon>Fusarium</taxon>
        <taxon>Fusarium solani species complex</taxon>
    </lineage>
</organism>
<dbReference type="Proteomes" id="UP000736672">
    <property type="component" value="Unassembled WGS sequence"/>
</dbReference>
<gene>
    <name evidence="2" type="ORF">B0J15DRAFT_552547</name>
</gene>
<dbReference type="SUPFAM" id="SSF55729">
    <property type="entry name" value="Acyl-CoA N-acyltransferases (Nat)"/>
    <property type="match status" value="1"/>
</dbReference>
<dbReference type="AlphaFoldDB" id="A0A9P9GUC5"/>
<comment type="caution">
    <text evidence="2">The sequence shown here is derived from an EMBL/GenBank/DDBJ whole genome shotgun (WGS) entry which is preliminary data.</text>
</comment>
<dbReference type="Pfam" id="PF00583">
    <property type="entry name" value="Acetyltransf_1"/>
    <property type="match status" value="1"/>
</dbReference>
<dbReference type="InterPro" id="IPR016181">
    <property type="entry name" value="Acyl_CoA_acyltransferase"/>
</dbReference>
<reference evidence="2" key="1">
    <citation type="journal article" date="2021" name="Nat. Commun.">
        <title>Genetic determinants of endophytism in the Arabidopsis root mycobiome.</title>
        <authorList>
            <person name="Mesny F."/>
            <person name="Miyauchi S."/>
            <person name="Thiergart T."/>
            <person name="Pickel B."/>
            <person name="Atanasova L."/>
            <person name="Karlsson M."/>
            <person name="Huettel B."/>
            <person name="Barry K.W."/>
            <person name="Haridas S."/>
            <person name="Chen C."/>
            <person name="Bauer D."/>
            <person name="Andreopoulos W."/>
            <person name="Pangilinan J."/>
            <person name="LaButti K."/>
            <person name="Riley R."/>
            <person name="Lipzen A."/>
            <person name="Clum A."/>
            <person name="Drula E."/>
            <person name="Henrissat B."/>
            <person name="Kohler A."/>
            <person name="Grigoriev I.V."/>
            <person name="Martin F.M."/>
            <person name="Hacquard S."/>
        </authorList>
    </citation>
    <scope>NUCLEOTIDE SEQUENCE</scope>
    <source>
        <strain evidence="2">FSSC 5 MPI-SDFR-AT-0091</strain>
    </source>
</reference>
<feature type="domain" description="N-acetyltransferase" evidence="1">
    <location>
        <begin position="50"/>
        <end position="111"/>
    </location>
</feature>
<name>A0A9P9GUC5_FUSSL</name>
<dbReference type="InterPro" id="IPR000182">
    <property type="entry name" value="GNAT_dom"/>
</dbReference>
<proteinExistence type="predicted"/>